<evidence type="ECO:0000313" key="2">
    <source>
        <dbReference type="EMBL" id="SFT68931.1"/>
    </source>
</evidence>
<keyword evidence="3" id="KW-1185">Reference proteome</keyword>
<dbReference type="Proteomes" id="UP000264605">
    <property type="component" value="Chromosome"/>
</dbReference>
<accession>A0AAD0S0P2</accession>
<organism evidence="1 4">
    <name type="scientific">Pseudoalteromonas lipolytica</name>
    <dbReference type="NCBI Taxonomy" id="570156"/>
    <lineage>
        <taxon>Bacteria</taxon>
        <taxon>Pseudomonadati</taxon>
        <taxon>Pseudomonadota</taxon>
        <taxon>Gammaproteobacteria</taxon>
        <taxon>Alteromonadales</taxon>
        <taxon>Pseudoalteromonadaceae</taxon>
        <taxon>Pseudoalteromonas</taxon>
    </lineage>
</organism>
<dbReference type="Proteomes" id="UP000183805">
    <property type="component" value="Unassembled WGS sequence"/>
</dbReference>
<reference evidence="1 4" key="2">
    <citation type="submission" date="2018-08" db="EMBL/GenBank/DDBJ databases">
        <title>Draft genome sequence of Pseudoalteromonas donghaensis HJ51.</title>
        <authorList>
            <person name="Oh J."/>
            <person name="Roh D."/>
        </authorList>
    </citation>
    <scope>NUCLEOTIDE SEQUENCE [LARGE SCALE GENOMIC DNA]</scope>
    <source>
        <strain evidence="1 4">HJ51</strain>
    </source>
</reference>
<evidence type="ECO:0000313" key="4">
    <source>
        <dbReference type="Proteomes" id="UP000264605"/>
    </source>
</evidence>
<dbReference type="GeneID" id="99506130"/>
<dbReference type="EMBL" id="CP032090">
    <property type="protein sequence ID" value="AXV65881.1"/>
    <property type="molecule type" value="Genomic_DNA"/>
</dbReference>
<dbReference type="RefSeq" id="WP_074989015.1">
    <property type="nucleotide sequence ID" value="NZ_CP032090.1"/>
</dbReference>
<proteinExistence type="predicted"/>
<dbReference type="AlphaFoldDB" id="A0AAD0S0P2"/>
<sequence length="231" mass="25898">MIDDQTLSAFLDNELSAQEMERVRSAIAQNEDLAIRLAELSEVDLLVKQHAEQIDAMPLSKSLEKTLGKQTNDTVVSLSKWQKIKQASRKQLAVAAGIAVLFTVGVASLTQQKQLNIEQPIANALEQQLSGDKTNIDSARSLTAQLSFINSTGDFCRQYTLYQQQTQQSHIACKEHGTWQLKVSTEQKPYDRQTYSLASNTSALDTFIDNTIKGQPLDRTLEQQARENKWQ</sequence>
<name>A0AAD0S0P2_9GAMM</name>
<gene>
    <name evidence="1" type="ORF">D0907_11690</name>
    <name evidence="2" type="ORF">SAMN04487854_10773</name>
</gene>
<dbReference type="KEGG" id="pdj:D0907_11690"/>
<evidence type="ECO:0000313" key="1">
    <source>
        <dbReference type="EMBL" id="AXV65881.1"/>
    </source>
</evidence>
<protein>
    <recommendedName>
        <fullName evidence="5">Anti-sigma factor</fullName>
    </recommendedName>
</protein>
<dbReference type="EMBL" id="FPAZ01000007">
    <property type="protein sequence ID" value="SFT68931.1"/>
    <property type="molecule type" value="Genomic_DNA"/>
</dbReference>
<reference evidence="2 3" key="1">
    <citation type="submission" date="2016-10" db="EMBL/GenBank/DDBJ databases">
        <authorList>
            <person name="Varghese N."/>
            <person name="Submissions S."/>
        </authorList>
    </citation>
    <scope>NUCLEOTIDE SEQUENCE [LARGE SCALE GENOMIC DNA]</scope>
    <source>
        <strain evidence="2 3">CGMCC 1.8499</strain>
    </source>
</reference>
<evidence type="ECO:0008006" key="5">
    <source>
        <dbReference type="Google" id="ProtNLM"/>
    </source>
</evidence>
<evidence type="ECO:0000313" key="3">
    <source>
        <dbReference type="Proteomes" id="UP000183805"/>
    </source>
</evidence>